<feature type="region of interest" description="Disordered" evidence="1">
    <location>
        <begin position="31"/>
        <end position="83"/>
    </location>
</feature>
<feature type="compositionally biased region" description="Basic and acidic residues" evidence="1">
    <location>
        <begin position="44"/>
        <end position="56"/>
    </location>
</feature>
<protein>
    <submittedName>
        <fullName evidence="2">Uncharacterized protein</fullName>
    </submittedName>
</protein>
<dbReference type="AlphaFoldDB" id="A0A2S0WR06"/>
<dbReference type="Gene3D" id="3.40.50.1820">
    <property type="entry name" value="alpha/beta hydrolase"/>
    <property type="match status" value="1"/>
</dbReference>
<dbReference type="EMBL" id="CP026952">
    <property type="protein sequence ID" value="AWB93730.1"/>
    <property type="molecule type" value="Genomic_DNA"/>
</dbReference>
<evidence type="ECO:0000313" key="2">
    <source>
        <dbReference type="EMBL" id="AWB93730.1"/>
    </source>
</evidence>
<dbReference type="Proteomes" id="UP000244384">
    <property type="component" value="Chromosome"/>
</dbReference>
<gene>
    <name evidence="2" type="ORF">C3E78_16770</name>
</gene>
<dbReference type="PANTHER" id="PTHR43433">
    <property type="entry name" value="HYDROLASE, ALPHA/BETA FOLD FAMILY PROTEIN"/>
    <property type="match status" value="1"/>
</dbReference>
<reference evidence="3" key="1">
    <citation type="submission" date="2018-01" db="EMBL/GenBank/DDBJ databases">
        <authorList>
            <person name="Li J."/>
        </authorList>
    </citation>
    <scope>NUCLEOTIDE SEQUENCE [LARGE SCALE GENOMIC DNA]</scope>
    <source>
        <strain evidence="3">592</strain>
    </source>
</reference>
<evidence type="ECO:0000256" key="1">
    <source>
        <dbReference type="SAM" id="MobiDB-lite"/>
    </source>
</evidence>
<evidence type="ECO:0000313" key="3">
    <source>
        <dbReference type="Proteomes" id="UP000244384"/>
    </source>
</evidence>
<name>A0A2S0WR06_9ACTN</name>
<proteinExistence type="predicted"/>
<dbReference type="KEGG" id="aez:C3E78_16770"/>
<dbReference type="InterPro" id="IPR029058">
    <property type="entry name" value="AB_hydrolase_fold"/>
</dbReference>
<organism evidence="2 3">
    <name type="scientific">Aeromicrobium chenweiae</name>
    <dbReference type="NCBI Taxonomy" id="2079793"/>
    <lineage>
        <taxon>Bacteria</taxon>
        <taxon>Bacillati</taxon>
        <taxon>Actinomycetota</taxon>
        <taxon>Actinomycetes</taxon>
        <taxon>Propionibacteriales</taxon>
        <taxon>Nocardioidaceae</taxon>
        <taxon>Aeromicrobium</taxon>
    </lineage>
</organism>
<accession>A0A5F2ELZ1</accession>
<keyword evidence="3" id="KW-1185">Reference proteome</keyword>
<dbReference type="Pfam" id="PF12146">
    <property type="entry name" value="Hydrolase_4"/>
    <property type="match status" value="1"/>
</dbReference>
<sequence length="150" mass="16691">MLHAIDFFRSRDFSEHKVLFSPAIAVSTVTELSSKTRLSPTTVRRQDVRERPDGEPPGRAPLRVAPRRPRGWRSARRSATDFRPDQEKFTLPTLVIHGDADQVVPFQVSGRRSAESIPGSELVVIEGGPHGINVSHAEQFNAALLTFLAR</sequence>
<feature type="compositionally biased region" description="Polar residues" evidence="1">
    <location>
        <begin position="31"/>
        <end position="43"/>
    </location>
</feature>
<dbReference type="InterPro" id="IPR022742">
    <property type="entry name" value="Hydrolase_4"/>
</dbReference>
<dbReference type="InterPro" id="IPR050471">
    <property type="entry name" value="AB_hydrolase"/>
</dbReference>
<feature type="compositionally biased region" description="Basic residues" evidence="1">
    <location>
        <begin position="65"/>
        <end position="76"/>
    </location>
</feature>
<dbReference type="PANTHER" id="PTHR43433:SF4">
    <property type="entry name" value="NON-HEME CHLOROPEROXIDASE-RELATED"/>
    <property type="match status" value="1"/>
</dbReference>
<dbReference type="OrthoDB" id="9800988at2"/>
<dbReference type="SUPFAM" id="SSF53474">
    <property type="entry name" value="alpha/beta-Hydrolases"/>
    <property type="match status" value="1"/>
</dbReference>
<accession>A0A2S0WR06</accession>